<feature type="non-terminal residue" evidence="1">
    <location>
        <position position="1"/>
    </location>
</feature>
<organism evidence="1 2">
    <name type="scientific">Pristionchus fissidentatus</name>
    <dbReference type="NCBI Taxonomy" id="1538716"/>
    <lineage>
        <taxon>Eukaryota</taxon>
        <taxon>Metazoa</taxon>
        <taxon>Ecdysozoa</taxon>
        <taxon>Nematoda</taxon>
        <taxon>Chromadorea</taxon>
        <taxon>Rhabditida</taxon>
        <taxon>Rhabditina</taxon>
        <taxon>Diplogasteromorpha</taxon>
        <taxon>Diplogasteroidea</taxon>
        <taxon>Neodiplogasteridae</taxon>
        <taxon>Pristionchus</taxon>
    </lineage>
</organism>
<proteinExistence type="predicted"/>
<dbReference type="Proteomes" id="UP001432322">
    <property type="component" value="Unassembled WGS sequence"/>
</dbReference>
<evidence type="ECO:0000313" key="1">
    <source>
        <dbReference type="EMBL" id="GMT09330.1"/>
    </source>
</evidence>
<name>A0AAV5UUZ4_9BILA</name>
<dbReference type="AlphaFoldDB" id="A0AAV5UUZ4"/>
<reference evidence="1" key="1">
    <citation type="submission" date="2023-10" db="EMBL/GenBank/DDBJ databases">
        <title>Genome assembly of Pristionchus species.</title>
        <authorList>
            <person name="Yoshida K."/>
            <person name="Sommer R.J."/>
        </authorList>
    </citation>
    <scope>NUCLEOTIDE SEQUENCE</scope>
    <source>
        <strain evidence="1">RS5133</strain>
    </source>
</reference>
<keyword evidence="2" id="KW-1185">Reference proteome</keyword>
<sequence>HAYALSHTLARGNTNVQEARSSVKNLEKSRSTSLTRIEQLKGDNVILNNITYGLCQLDRGQCNGYDTRTLKAFNSKGVHLNDYAYEFLEPIYRKTIDKVLELVEKR</sequence>
<accession>A0AAV5UUZ4</accession>
<gene>
    <name evidence="1" type="ORF">PFISCL1PPCAC_627</name>
</gene>
<evidence type="ECO:0000313" key="2">
    <source>
        <dbReference type="Proteomes" id="UP001432322"/>
    </source>
</evidence>
<protein>
    <submittedName>
        <fullName evidence="1">Uncharacterized protein</fullName>
    </submittedName>
</protein>
<comment type="caution">
    <text evidence="1">The sequence shown here is derived from an EMBL/GenBank/DDBJ whole genome shotgun (WGS) entry which is preliminary data.</text>
</comment>
<dbReference type="EMBL" id="BTSY01000001">
    <property type="protein sequence ID" value="GMT09330.1"/>
    <property type="molecule type" value="Genomic_DNA"/>
</dbReference>